<name>A0A6P5SNV2_PRUAV</name>
<dbReference type="AlphaFoldDB" id="A0A6P5SNV2"/>
<accession>A0A6P5SNV2</accession>
<feature type="domain" description="Reverse transcriptase Ty1/copia-type" evidence="1">
    <location>
        <begin position="11"/>
        <end position="121"/>
    </location>
</feature>
<sequence>MQAELDALALNNTWSLVPLPIGYKSIDCKWVYRIKYNSYGTIERYKARLVAKGYIQVKGVYYLETFSPTAKLTTLPCLLAIAASRNWFLHHLDVQNAFLHGDLDEKVYVVPPPGLCRQGENLWLKLLERNLLRHRRVLGWFHAGAIDLTSLGFL</sequence>
<dbReference type="KEGG" id="pavi:110760559"/>
<dbReference type="InterPro" id="IPR013103">
    <property type="entry name" value="RVT_2"/>
</dbReference>
<dbReference type="Pfam" id="PF07727">
    <property type="entry name" value="RVT_2"/>
    <property type="match status" value="1"/>
</dbReference>
<gene>
    <name evidence="3" type="primary">LOC110760559</name>
</gene>
<evidence type="ECO:0000313" key="3">
    <source>
        <dbReference type="RefSeq" id="XP_021818550.1"/>
    </source>
</evidence>
<organism evidence="2 3">
    <name type="scientific">Prunus avium</name>
    <name type="common">Cherry</name>
    <name type="synonym">Cerasus avium</name>
    <dbReference type="NCBI Taxonomy" id="42229"/>
    <lineage>
        <taxon>Eukaryota</taxon>
        <taxon>Viridiplantae</taxon>
        <taxon>Streptophyta</taxon>
        <taxon>Embryophyta</taxon>
        <taxon>Tracheophyta</taxon>
        <taxon>Spermatophyta</taxon>
        <taxon>Magnoliopsida</taxon>
        <taxon>eudicotyledons</taxon>
        <taxon>Gunneridae</taxon>
        <taxon>Pentapetalae</taxon>
        <taxon>rosids</taxon>
        <taxon>fabids</taxon>
        <taxon>Rosales</taxon>
        <taxon>Rosaceae</taxon>
        <taxon>Amygdaloideae</taxon>
        <taxon>Amygdaleae</taxon>
        <taxon>Prunus</taxon>
    </lineage>
</organism>
<dbReference type="InterPro" id="IPR043502">
    <property type="entry name" value="DNA/RNA_pol_sf"/>
</dbReference>
<dbReference type="SUPFAM" id="SSF56672">
    <property type="entry name" value="DNA/RNA polymerases"/>
    <property type="match status" value="1"/>
</dbReference>
<protein>
    <submittedName>
        <fullName evidence="3">Uncharacterized protein LOC110760559</fullName>
    </submittedName>
</protein>
<reference evidence="3" key="1">
    <citation type="submission" date="2025-08" db="UniProtKB">
        <authorList>
            <consortium name="RefSeq"/>
        </authorList>
    </citation>
    <scope>IDENTIFICATION</scope>
</reference>
<dbReference type="Proteomes" id="UP000515124">
    <property type="component" value="Unplaced"/>
</dbReference>
<keyword evidence="2" id="KW-1185">Reference proteome</keyword>
<dbReference type="RefSeq" id="XP_021818550.1">
    <property type="nucleotide sequence ID" value="XM_021962858.1"/>
</dbReference>
<evidence type="ECO:0000259" key="1">
    <source>
        <dbReference type="Pfam" id="PF07727"/>
    </source>
</evidence>
<proteinExistence type="predicted"/>
<dbReference type="GeneID" id="110760559"/>
<evidence type="ECO:0000313" key="2">
    <source>
        <dbReference type="Proteomes" id="UP000515124"/>
    </source>
</evidence>